<comment type="similarity">
    <text evidence="3">Belongs to the nanoviruses/circoviruses replication-associated protein family.</text>
</comment>
<proteinExistence type="inferred from homology"/>
<accession>A0A2K9LRZ1</accession>
<protein>
    <recommendedName>
        <fullName evidence="15">ATP-dependent helicase Rep</fullName>
    </recommendedName>
    <alternativeName>
        <fullName evidence="16">RepP</fullName>
    </alternativeName>
</protein>
<dbReference type="Gene3D" id="3.40.1310.20">
    <property type="match status" value="1"/>
</dbReference>
<evidence type="ECO:0000256" key="18">
    <source>
        <dbReference type="SAM" id="MobiDB-lite"/>
    </source>
</evidence>
<dbReference type="Pfam" id="PF00910">
    <property type="entry name" value="RNA_helicase"/>
    <property type="match status" value="1"/>
</dbReference>
<dbReference type="Gene3D" id="3.40.50.300">
    <property type="entry name" value="P-loop containing nucleotide triphosphate hydrolases"/>
    <property type="match status" value="1"/>
</dbReference>
<dbReference type="PROSITE" id="PS52020">
    <property type="entry name" value="CRESS_DNA_REP"/>
    <property type="match status" value="1"/>
</dbReference>
<keyword evidence="13" id="KW-0238">DNA-binding</keyword>
<organism evidence="20">
    <name type="scientific">uncultured virus</name>
    <dbReference type="NCBI Taxonomy" id="340016"/>
    <lineage>
        <taxon>Viruses</taxon>
        <taxon>environmental samples</taxon>
    </lineage>
</organism>
<dbReference type="EMBL" id="KY487872">
    <property type="protein sequence ID" value="AUM61813.1"/>
    <property type="molecule type" value="Genomic_DNA"/>
</dbReference>
<sequence>MVTPIGFHSPKVYKAPKEEKEAPKEEKEAPLIKNEFGSRKTWVYTWNNYTDADIEQLKLLEVNMHRCCKEIGEQGTHHLQGAITFKRSYRLAALKKLFPKVHWEPARASDPENYCIKGEIVIDIKKNEQGKRNDLSEAIAIAKSLGIKTCAKEHPETFVKYHKGIKELLFTIHEDQEWYETEVIVLIGPPGCGKSREARRIDPSLYNVPEPINGTLWFDGYMGQETILLDDFYGWLRYHTLLQLTDGYSMKMPVKGGFIHRNWKRVIITSNKPPEEWYTRDEIDALKRRITLLCDCDRSGVGNTNHPTSDSTCLLD</sequence>
<dbReference type="GO" id="GO:0016779">
    <property type="term" value="F:nucleotidyltransferase activity"/>
    <property type="evidence" value="ECO:0007669"/>
    <property type="project" value="UniProtKB-KW"/>
</dbReference>
<evidence type="ECO:0000256" key="8">
    <source>
        <dbReference type="ARBA" id="ARBA00022723"/>
    </source>
</evidence>
<evidence type="ECO:0000256" key="11">
    <source>
        <dbReference type="ARBA" id="ARBA00022801"/>
    </source>
</evidence>
<dbReference type="GO" id="GO:0003724">
    <property type="term" value="F:RNA helicase activity"/>
    <property type="evidence" value="ECO:0007669"/>
    <property type="project" value="InterPro"/>
</dbReference>
<dbReference type="GO" id="GO:0003723">
    <property type="term" value="F:RNA binding"/>
    <property type="evidence" value="ECO:0007669"/>
    <property type="project" value="InterPro"/>
</dbReference>
<dbReference type="GO" id="GO:0006260">
    <property type="term" value="P:DNA replication"/>
    <property type="evidence" value="ECO:0007669"/>
    <property type="project" value="UniProtKB-KW"/>
</dbReference>
<evidence type="ECO:0000256" key="4">
    <source>
        <dbReference type="ARBA" id="ARBA00022679"/>
    </source>
</evidence>
<evidence type="ECO:0000256" key="5">
    <source>
        <dbReference type="ARBA" id="ARBA00022695"/>
    </source>
</evidence>
<comment type="cofactor">
    <cofactor evidence="1">
        <name>Mn(2+)</name>
        <dbReference type="ChEBI" id="CHEBI:29035"/>
    </cofactor>
</comment>
<comment type="subcellular location">
    <subcellularLocation>
        <location evidence="2">Host nucleus</location>
    </subcellularLocation>
</comment>
<evidence type="ECO:0000256" key="2">
    <source>
        <dbReference type="ARBA" id="ARBA00004147"/>
    </source>
</evidence>
<dbReference type="Pfam" id="PF02407">
    <property type="entry name" value="Viral_Rep"/>
    <property type="match status" value="1"/>
</dbReference>
<keyword evidence="9" id="KW-0547">Nucleotide-binding</keyword>
<evidence type="ECO:0000256" key="10">
    <source>
        <dbReference type="ARBA" id="ARBA00022759"/>
    </source>
</evidence>
<keyword evidence="12" id="KW-0190">Covalent protein-DNA linkage</keyword>
<evidence type="ECO:0000256" key="15">
    <source>
        <dbReference type="ARBA" id="ARBA00030754"/>
    </source>
</evidence>
<evidence type="ECO:0000256" key="9">
    <source>
        <dbReference type="ARBA" id="ARBA00022741"/>
    </source>
</evidence>
<dbReference type="GO" id="GO:0000166">
    <property type="term" value="F:nucleotide binding"/>
    <property type="evidence" value="ECO:0007669"/>
    <property type="project" value="UniProtKB-KW"/>
</dbReference>
<name>A0A2K9LRZ1_9VIRU</name>
<comment type="catalytic activity">
    <reaction evidence="17">
        <text>ATP + H2O = ADP + phosphate + H(+)</text>
        <dbReference type="Rhea" id="RHEA:13065"/>
        <dbReference type="ChEBI" id="CHEBI:15377"/>
        <dbReference type="ChEBI" id="CHEBI:15378"/>
        <dbReference type="ChEBI" id="CHEBI:30616"/>
        <dbReference type="ChEBI" id="CHEBI:43474"/>
        <dbReference type="ChEBI" id="CHEBI:456216"/>
    </reaction>
</comment>
<evidence type="ECO:0000256" key="16">
    <source>
        <dbReference type="ARBA" id="ARBA00032243"/>
    </source>
</evidence>
<feature type="domain" description="CRESS-DNA virus Rep endonuclease" evidence="19">
    <location>
        <begin position="36"/>
        <end position="132"/>
    </location>
</feature>
<keyword evidence="6" id="KW-0235">DNA replication</keyword>
<feature type="compositionally biased region" description="Basic and acidic residues" evidence="18">
    <location>
        <begin position="15"/>
        <end position="28"/>
    </location>
</feature>
<dbReference type="InterPro" id="IPR049912">
    <property type="entry name" value="CRESS_DNA_REP"/>
</dbReference>
<keyword evidence="8" id="KW-0479">Metal-binding</keyword>
<evidence type="ECO:0000256" key="7">
    <source>
        <dbReference type="ARBA" id="ARBA00022722"/>
    </source>
</evidence>
<dbReference type="GO" id="GO:0016787">
    <property type="term" value="F:hydrolase activity"/>
    <property type="evidence" value="ECO:0007669"/>
    <property type="project" value="UniProtKB-KW"/>
</dbReference>
<evidence type="ECO:0000313" key="20">
    <source>
        <dbReference type="EMBL" id="AUM61622.1"/>
    </source>
</evidence>
<evidence type="ECO:0000256" key="6">
    <source>
        <dbReference type="ARBA" id="ARBA00022705"/>
    </source>
</evidence>
<dbReference type="GO" id="GO:0042025">
    <property type="term" value="C:host cell nucleus"/>
    <property type="evidence" value="ECO:0007669"/>
    <property type="project" value="UniProtKB-SubCell"/>
</dbReference>
<evidence type="ECO:0000256" key="17">
    <source>
        <dbReference type="ARBA" id="ARBA00049360"/>
    </source>
</evidence>
<keyword evidence="5" id="KW-0548">Nucleotidyltransferase</keyword>
<evidence type="ECO:0000256" key="1">
    <source>
        <dbReference type="ARBA" id="ARBA00001936"/>
    </source>
</evidence>
<keyword evidence="11" id="KW-0378">Hydrolase</keyword>
<dbReference type="GO" id="GO:0004519">
    <property type="term" value="F:endonuclease activity"/>
    <property type="evidence" value="ECO:0007669"/>
    <property type="project" value="UniProtKB-KW"/>
</dbReference>
<evidence type="ECO:0000259" key="19">
    <source>
        <dbReference type="PROSITE" id="PS52020"/>
    </source>
</evidence>
<gene>
    <name evidence="20" type="primary">Rep</name>
</gene>
<keyword evidence="7" id="KW-0540">Nuclease</keyword>
<feature type="region of interest" description="Disordered" evidence="18">
    <location>
        <begin position="1"/>
        <end position="28"/>
    </location>
</feature>
<evidence type="ECO:0000256" key="14">
    <source>
        <dbReference type="ARBA" id="ARBA00023268"/>
    </source>
</evidence>
<evidence type="ECO:0000256" key="12">
    <source>
        <dbReference type="ARBA" id="ARBA00023124"/>
    </source>
</evidence>
<evidence type="ECO:0000256" key="3">
    <source>
        <dbReference type="ARBA" id="ARBA00008545"/>
    </source>
</evidence>
<reference evidence="20" key="1">
    <citation type="submission" date="2017-01" db="EMBL/GenBank/DDBJ databases">
        <title>High-throughput sequencing uncovers low homogeneity in the biogeography of single-stranded DNA viruses.</title>
        <authorList>
            <person name="Pearson V.M."/>
            <person name="Rokyta D.R."/>
        </authorList>
    </citation>
    <scope>NUCLEOTIDE SEQUENCE</scope>
</reference>
<dbReference type="InterPro" id="IPR000605">
    <property type="entry name" value="Helicase_SF3_ssDNA/RNA_vir"/>
</dbReference>
<dbReference type="InterPro" id="IPR027417">
    <property type="entry name" value="P-loop_NTPase"/>
</dbReference>
<keyword evidence="10" id="KW-0255">Endonuclease</keyword>
<dbReference type="GO" id="GO:0046872">
    <property type="term" value="F:metal ion binding"/>
    <property type="evidence" value="ECO:0007669"/>
    <property type="project" value="UniProtKB-KW"/>
</dbReference>
<keyword evidence="4" id="KW-0808">Transferase</keyword>
<keyword evidence="14" id="KW-0511">Multifunctional enzyme</keyword>
<evidence type="ECO:0000256" key="13">
    <source>
        <dbReference type="ARBA" id="ARBA00023125"/>
    </source>
</evidence>
<dbReference type="EMBL" id="KY487774">
    <property type="protein sequence ID" value="AUM61622.1"/>
    <property type="molecule type" value="Genomic_DNA"/>
</dbReference>
<dbReference type="SUPFAM" id="SSF52540">
    <property type="entry name" value="P-loop containing nucleoside triphosphate hydrolases"/>
    <property type="match status" value="1"/>
</dbReference>
<dbReference type="GO" id="GO:0003677">
    <property type="term" value="F:DNA binding"/>
    <property type="evidence" value="ECO:0007669"/>
    <property type="project" value="UniProtKB-KW"/>
</dbReference>